<dbReference type="Proteomes" id="UP000095544">
    <property type="component" value="Unassembled WGS sequence"/>
</dbReference>
<keyword evidence="1" id="KW-0812">Transmembrane</keyword>
<keyword evidence="1" id="KW-1133">Transmembrane helix</keyword>
<evidence type="ECO:0000256" key="1">
    <source>
        <dbReference type="SAM" id="Phobius"/>
    </source>
</evidence>
<organism evidence="2 3">
    <name type="scientific">Faecalicatena contorta</name>
    <dbReference type="NCBI Taxonomy" id="39482"/>
    <lineage>
        <taxon>Bacteria</taxon>
        <taxon>Bacillati</taxon>
        <taxon>Bacillota</taxon>
        <taxon>Clostridia</taxon>
        <taxon>Lachnospirales</taxon>
        <taxon>Lachnospiraceae</taxon>
        <taxon>Faecalicatena</taxon>
    </lineage>
</organism>
<dbReference type="AlphaFoldDB" id="A0A174HGW4"/>
<reference evidence="2 3" key="1">
    <citation type="submission" date="2015-09" db="EMBL/GenBank/DDBJ databases">
        <authorList>
            <consortium name="Pathogen Informatics"/>
        </authorList>
    </citation>
    <scope>NUCLEOTIDE SEQUENCE [LARGE SCALE GENOMIC DNA]</scope>
    <source>
        <strain evidence="2 3">2789STDY5834876</strain>
    </source>
</reference>
<name>A0A174HGW4_9FIRM</name>
<dbReference type="RefSeq" id="WP_050639003.1">
    <property type="nucleotide sequence ID" value="NZ_CABKUE010000005.1"/>
</dbReference>
<proteinExistence type="predicted"/>
<feature type="transmembrane region" description="Helical" evidence="1">
    <location>
        <begin position="342"/>
        <end position="364"/>
    </location>
</feature>
<dbReference type="Gene3D" id="2.20.28.30">
    <property type="entry name" value="RNA polymerase ii, chain L"/>
    <property type="match status" value="2"/>
</dbReference>
<dbReference type="STRING" id="39482.ERS852491_03088"/>
<dbReference type="EMBL" id="CYZU01000030">
    <property type="protein sequence ID" value="CUO72239.1"/>
    <property type="molecule type" value="Genomic_DNA"/>
</dbReference>
<keyword evidence="2" id="KW-0240">DNA-directed RNA polymerase</keyword>
<protein>
    <submittedName>
        <fullName evidence="2">DNA-directed RNA polymerase subunit P</fullName>
    </submittedName>
</protein>
<keyword evidence="1" id="KW-0472">Membrane</keyword>
<evidence type="ECO:0000313" key="2">
    <source>
        <dbReference type="EMBL" id="CUO72239.1"/>
    </source>
</evidence>
<dbReference type="OrthoDB" id="3182597at2"/>
<sequence length="365" mass="41749">MSTKGYKCPCCGGSLVFSSDTQKLRCPSCGNMISMDAVRQYAETVESVEEQGDTYDWNEGSKRRQGEWTVKQKDGRKVYTCPSCGGELDAAETTAATKCPYCDSPVILPGQVSGQFQPDLVIPFQLDENDAKEVYKDFCKGKKLIPRAFHSEHNIKEMTGVYVPFWLFSCHTKGTLVYDAEKMKRWRDDYYEYTQKDLYLVTREGSMFFENIPVDGSAELDDTYMESLEPFDMSKAVPFQEGYLSGYEALKYDVPKEKCRRRAEERIKSTFIDVINSSINRGEYYSIRQKSSRVACNRGKVRYALLPVWTFNVEHKDKTYRFAVNGQTGKLVGELPVDKGLFWKHAIGVFVGSSVILNLLWLIFR</sequence>
<dbReference type="GO" id="GO:0000428">
    <property type="term" value="C:DNA-directed RNA polymerase complex"/>
    <property type="evidence" value="ECO:0007669"/>
    <property type="project" value="UniProtKB-KW"/>
</dbReference>
<keyword evidence="2" id="KW-0804">Transcription</keyword>
<evidence type="ECO:0000313" key="3">
    <source>
        <dbReference type="Proteomes" id="UP000095544"/>
    </source>
</evidence>
<gene>
    <name evidence="2" type="ORF">ERS852491_03088</name>
</gene>
<accession>A0A174HGW4</accession>